<dbReference type="Gene3D" id="3.40.50.720">
    <property type="entry name" value="NAD(P)-binding Rossmann-like Domain"/>
    <property type="match status" value="1"/>
</dbReference>
<dbReference type="InterPro" id="IPR036291">
    <property type="entry name" value="NAD(P)-bd_dom_sf"/>
</dbReference>
<dbReference type="GO" id="GO:0070403">
    <property type="term" value="F:NAD+ binding"/>
    <property type="evidence" value="ECO:0007669"/>
    <property type="project" value="InterPro"/>
</dbReference>
<sequence>MTIDIRSIAIIGGGTMGSGIAAAAAAQGRRVTILEADEAAAAKARERTLAAAKDEAEREIIAARLDARPLDQGDVAVAEADWVCEAIIEDLEAKRALFRRLEPLRKPGSVVSTNTSGIPLAAISADFPESFRRNLVVTHFFNPVRVMRLLEIVPGIDTDPAVVGRLVGFCRDTLGKGVVHAKDTVNFIANRIGCFWMLSGLHKAKPYLARGLTPEEIDALMGTPVGLPSTGLYGLIDLIGLDVMDFVGRNLADNLPPGDVGLSYTAFPDEELNMLRRGQLGRKSGGGFYRVVKLADGSKRKETFDLTTEAWRAWMSPAPQPSATDAAVLLFAKDEAGRFAWDLLGETLLYAADLVPEIADDPINVDRAMRWGFNWRRGPFELLDHIGPARVIDRLEASGRPLPRMLAVLKASGGPRFYRDGRTLGADGAYHPIPAE</sequence>
<dbReference type="InterPro" id="IPR006176">
    <property type="entry name" value="3-OHacyl-CoA_DH_NAD-bd"/>
</dbReference>
<protein>
    <recommendedName>
        <fullName evidence="6">3-hydroxyacyl-CoA dehydrogenase</fullName>
    </recommendedName>
</protein>
<feature type="domain" description="3-hydroxyacyl-CoA dehydrogenase NAD binding" evidence="3">
    <location>
        <begin position="8"/>
        <end position="184"/>
    </location>
</feature>
<dbReference type="SUPFAM" id="SSF51735">
    <property type="entry name" value="NAD(P)-binding Rossmann-fold domains"/>
    <property type="match status" value="1"/>
</dbReference>
<dbReference type="PANTHER" id="PTHR48075">
    <property type="entry name" value="3-HYDROXYACYL-COA DEHYDROGENASE FAMILY PROTEIN"/>
    <property type="match status" value="1"/>
</dbReference>
<reference evidence="4 5" key="1">
    <citation type="submission" date="2017-11" db="EMBL/GenBank/DDBJ databases">
        <title>Draft genome sequence of magnetotactic bacterium Magnetospirillum kuznetsovii LBB-42.</title>
        <authorList>
            <person name="Grouzdev D.S."/>
            <person name="Rysina M.S."/>
            <person name="Baslerov R.V."/>
            <person name="Koziaeva V."/>
        </authorList>
    </citation>
    <scope>NUCLEOTIDE SEQUENCE [LARGE SCALE GENOMIC DNA]</scope>
    <source>
        <strain evidence="4 5">LBB-42</strain>
    </source>
</reference>
<dbReference type="EMBL" id="PGTO01000021">
    <property type="protein sequence ID" value="RAU20548.1"/>
    <property type="molecule type" value="Genomic_DNA"/>
</dbReference>
<dbReference type="GO" id="GO:0016616">
    <property type="term" value="F:oxidoreductase activity, acting on the CH-OH group of donors, NAD or NADP as acceptor"/>
    <property type="evidence" value="ECO:0007669"/>
    <property type="project" value="InterPro"/>
</dbReference>
<dbReference type="InterPro" id="IPR008927">
    <property type="entry name" value="6-PGluconate_DH-like_C_sf"/>
</dbReference>
<dbReference type="GO" id="GO:0006631">
    <property type="term" value="P:fatty acid metabolic process"/>
    <property type="evidence" value="ECO:0007669"/>
    <property type="project" value="InterPro"/>
</dbReference>
<comment type="caution">
    <text evidence="4">The sequence shown here is derived from an EMBL/GenBank/DDBJ whole genome shotgun (WGS) entry which is preliminary data.</text>
</comment>
<feature type="domain" description="3-hydroxyacyl-CoA dehydrogenase C-terminal" evidence="2">
    <location>
        <begin position="187"/>
        <end position="290"/>
    </location>
</feature>
<keyword evidence="1" id="KW-0560">Oxidoreductase</keyword>
<name>A0A364NTZ1_9PROT</name>
<accession>A0A364NTZ1</accession>
<dbReference type="Gene3D" id="1.10.1040.50">
    <property type="match status" value="1"/>
</dbReference>
<evidence type="ECO:0000313" key="5">
    <source>
        <dbReference type="Proteomes" id="UP000251075"/>
    </source>
</evidence>
<evidence type="ECO:0000259" key="3">
    <source>
        <dbReference type="Pfam" id="PF02737"/>
    </source>
</evidence>
<dbReference type="Pfam" id="PF02737">
    <property type="entry name" value="3HCDH_N"/>
    <property type="match status" value="1"/>
</dbReference>
<dbReference type="InterPro" id="IPR006108">
    <property type="entry name" value="3HC_DH_C"/>
</dbReference>
<dbReference type="SUPFAM" id="SSF48179">
    <property type="entry name" value="6-phosphogluconate dehydrogenase C-terminal domain-like"/>
    <property type="match status" value="2"/>
</dbReference>
<keyword evidence="5" id="KW-1185">Reference proteome</keyword>
<evidence type="ECO:0008006" key="6">
    <source>
        <dbReference type="Google" id="ProtNLM"/>
    </source>
</evidence>
<evidence type="ECO:0000313" key="4">
    <source>
        <dbReference type="EMBL" id="RAU20548.1"/>
    </source>
</evidence>
<dbReference type="Proteomes" id="UP000251075">
    <property type="component" value="Unassembled WGS sequence"/>
</dbReference>
<gene>
    <name evidence="4" type="ORF">CU669_18075</name>
</gene>
<dbReference type="OrthoDB" id="5389341at2"/>
<dbReference type="AlphaFoldDB" id="A0A364NTZ1"/>
<dbReference type="RefSeq" id="WP_112146991.1">
    <property type="nucleotide sequence ID" value="NZ_PGTO01000021.1"/>
</dbReference>
<organism evidence="4 5">
    <name type="scientific">Paramagnetospirillum kuznetsovii</name>
    <dbReference type="NCBI Taxonomy" id="2053833"/>
    <lineage>
        <taxon>Bacteria</taxon>
        <taxon>Pseudomonadati</taxon>
        <taxon>Pseudomonadota</taxon>
        <taxon>Alphaproteobacteria</taxon>
        <taxon>Rhodospirillales</taxon>
        <taxon>Magnetospirillaceae</taxon>
        <taxon>Paramagnetospirillum</taxon>
    </lineage>
</organism>
<evidence type="ECO:0000259" key="2">
    <source>
        <dbReference type="Pfam" id="PF00725"/>
    </source>
</evidence>
<evidence type="ECO:0000256" key="1">
    <source>
        <dbReference type="ARBA" id="ARBA00023002"/>
    </source>
</evidence>
<dbReference type="PANTHER" id="PTHR48075:SF7">
    <property type="entry name" value="3-HYDROXYACYL-COA DEHYDROGENASE-RELATED"/>
    <property type="match status" value="1"/>
</dbReference>
<dbReference type="Pfam" id="PF00725">
    <property type="entry name" value="3HCDH"/>
    <property type="match status" value="1"/>
</dbReference>
<proteinExistence type="predicted"/>